<accession>E2A3A3</accession>
<evidence type="ECO:0000313" key="2">
    <source>
        <dbReference type="Proteomes" id="UP000000311"/>
    </source>
</evidence>
<reference evidence="1 2" key="1">
    <citation type="journal article" date="2010" name="Science">
        <title>Genomic comparison of the ants Camponotus floridanus and Harpegnathos saltator.</title>
        <authorList>
            <person name="Bonasio R."/>
            <person name="Zhang G."/>
            <person name="Ye C."/>
            <person name="Mutti N.S."/>
            <person name="Fang X."/>
            <person name="Qin N."/>
            <person name="Donahue G."/>
            <person name="Yang P."/>
            <person name="Li Q."/>
            <person name="Li C."/>
            <person name="Zhang P."/>
            <person name="Huang Z."/>
            <person name="Berger S.L."/>
            <person name="Reinberg D."/>
            <person name="Wang J."/>
            <person name="Liebig J."/>
        </authorList>
    </citation>
    <scope>NUCLEOTIDE SEQUENCE [LARGE SCALE GENOMIC DNA]</scope>
    <source>
        <strain evidence="2">C129</strain>
    </source>
</reference>
<proteinExistence type="predicted"/>
<sequence length="26" mass="3141">DFALCNFFLFLKVKNIIRGEQLRNIK</sequence>
<gene>
    <name evidence="1" type="ORF">EAG_06136</name>
</gene>
<dbReference type="AlphaFoldDB" id="E2A3A3"/>
<protein>
    <submittedName>
        <fullName evidence="1">Uncharacterized protein</fullName>
    </submittedName>
</protein>
<keyword evidence="2" id="KW-1185">Reference proteome</keyword>
<feature type="non-terminal residue" evidence="1">
    <location>
        <position position="26"/>
    </location>
</feature>
<dbReference type="InParanoid" id="E2A3A3"/>
<name>E2A3A3_CAMFO</name>
<dbReference type="EMBL" id="GL436354">
    <property type="protein sequence ID" value="EFN72075.1"/>
    <property type="molecule type" value="Genomic_DNA"/>
</dbReference>
<feature type="non-terminal residue" evidence="1">
    <location>
        <position position="1"/>
    </location>
</feature>
<evidence type="ECO:0000313" key="1">
    <source>
        <dbReference type="EMBL" id="EFN72075.1"/>
    </source>
</evidence>
<organism evidence="2">
    <name type="scientific">Camponotus floridanus</name>
    <name type="common">Florida carpenter ant</name>
    <dbReference type="NCBI Taxonomy" id="104421"/>
    <lineage>
        <taxon>Eukaryota</taxon>
        <taxon>Metazoa</taxon>
        <taxon>Ecdysozoa</taxon>
        <taxon>Arthropoda</taxon>
        <taxon>Hexapoda</taxon>
        <taxon>Insecta</taxon>
        <taxon>Pterygota</taxon>
        <taxon>Neoptera</taxon>
        <taxon>Endopterygota</taxon>
        <taxon>Hymenoptera</taxon>
        <taxon>Apocrita</taxon>
        <taxon>Aculeata</taxon>
        <taxon>Formicoidea</taxon>
        <taxon>Formicidae</taxon>
        <taxon>Formicinae</taxon>
        <taxon>Camponotus</taxon>
    </lineage>
</organism>
<dbReference type="Proteomes" id="UP000000311">
    <property type="component" value="Unassembled WGS sequence"/>
</dbReference>